<dbReference type="AlphaFoldDB" id="A0A9Q0G2S9"/>
<evidence type="ECO:0000256" key="3">
    <source>
        <dbReference type="ARBA" id="ARBA00022833"/>
    </source>
</evidence>
<evidence type="ECO:0000313" key="8">
    <source>
        <dbReference type="Proteomes" id="UP001141552"/>
    </source>
</evidence>
<dbReference type="InterPro" id="IPR013083">
    <property type="entry name" value="Znf_RING/FYVE/PHD"/>
</dbReference>
<proteinExistence type="predicted"/>
<protein>
    <recommendedName>
        <fullName evidence="6">RING-type domain-containing protein</fullName>
    </recommendedName>
</protein>
<dbReference type="Gene3D" id="3.30.40.10">
    <property type="entry name" value="Zinc/RING finger domain, C3HC4 (zinc finger)"/>
    <property type="match status" value="1"/>
</dbReference>
<comment type="caution">
    <text evidence="7">The sequence shown here is derived from an EMBL/GenBank/DDBJ whole genome shotgun (WGS) entry which is preliminary data.</text>
</comment>
<dbReference type="SUPFAM" id="SSF57850">
    <property type="entry name" value="RING/U-box"/>
    <property type="match status" value="1"/>
</dbReference>
<organism evidence="7 8">
    <name type="scientific">Turnera subulata</name>
    <dbReference type="NCBI Taxonomy" id="218843"/>
    <lineage>
        <taxon>Eukaryota</taxon>
        <taxon>Viridiplantae</taxon>
        <taxon>Streptophyta</taxon>
        <taxon>Embryophyta</taxon>
        <taxon>Tracheophyta</taxon>
        <taxon>Spermatophyta</taxon>
        <taxon>Magnoliopsida</taxon>
        <taxon>eudicotyledons</taxon>
        <taxon>Gunneridae</taxon>
        <taxon>Pentapetalae</taxon>
        <taxon>rosids</taxon>
        <taxon>fabids</taxon>
        <taxon>Malpighiales</taxon>
        <taxon>Passifloraceae</taxon>
        <taxon>Turnera</taxon>
    </lineage>
</organism>
<dbReference type="OrthoDB" id="809202at2759"/>
<dbReference type="InterPro" id="IPR052788">
    <property type="entry name" value="RING-type_E3_ligase_ATL"/>
</dbReference>
<reference evidence="7" key="1">
    <citation type="submission" date="2022-02" db="EMBL/GenBank/DDBJ databases">
        <authorList>
            <person name="Henning P.M."/>
            <person name="McCubbin A.G."/>
            <person name="Shore J.S."/>
        </authorList>
    </citation>
    <scope>NUCLEOTIDE SEQUENCE</scope>
    <source>
        <strain evidence="7">F60SS</strain>
        <tissue evidence="7">Leaves</tissue>
    </source>
</reference>
<evidence type="ECO:0000256" key="4">
    <source>
        <dbReference type="PROSITE-ProRule" id="PRU00175"/>
    </source>
</evidence>
<reference evidence="7" key="2">
    <citation type="journal article" date="2023" name="Plants (Basel)">
        <title>Annotation of the Turnera subulata (Passifloraceae) Draft Genome Reveals the S-Locus Evolved after the Divergence of Turneroideae from Passifloroideae in a Stepwise Manner.</title>
        <authorList>
            <person name="Henning P.M."/>
            <person name="Roalson E.H."/>
            <person name="Mir W."/>
            <person name="McCubbin A.G."/>
            <person name="Shore J.S."/>
        </authorList>
    </citation>
    <scope>NUCLEOTIDE SEQUENCE</scope>
    <source>
        <strain evidence="7">F60SS</strain>
    </source>
</reference>
<keyword evidence="8" id="KW-1185">Reference proteome</keyword>
<evidence type="ECO:0000256" key="2">
    <source>
        <dbReference type="ARBA" id="ARBA00022771"/>
    </source>
</evidence>
<dbReference type="Proteomes" id="UP001141552">
    <property type="component" value="Unassembled WGS sequence"/>
</dbReference>
<keyword evidence="1" id="KW-0479">Metal-binding</keyword>
<keyword evidence="2 4" id="KW-0863">Zinc-finger</keyword>
<feature type="region of interest" description="Disordered" evidence="5">
    <location>
        <begin position="1"/>
        <end position="21"/>
    </location>
</feature>
<gene>
    <name evidence="7" type="ORF">Tsubulata_048389</name>
</gene>
<dbReference type="PROSITE" id="PS50089">
    <property type="entry name" value="ZF_RING_2"/>
    <property type="match status" value="1"/>
</dbReference>
<dbReference type="SMART" id="SM00184">
    <property type="entry name" value="RING"/>
    <property type="match status" value="1"/>
</dbReference>
<dbReference type="InterPro" id="IPR001841">
    <property type="entry name" value="Znf_RING"/>
</dbReference>
<accession>A0A9Q0G2S9</accession>
<dbReference type="PANTHER" id="PTHR45798">
    <property type="entry name" value="RING-H2 FINGER PROTEIN ATL61-RELATED-RELATED"/>
    <property type="match status" value="1"/>
</dbReference>
<evidence type="ECO:0000259" key="6">
    <source>
        <dbReference type="PROSITE" id="PS50089"/>
    </source>
</evidence>
<feature type="domain" description="RING-type" evidence="6">
    <location>
        <begin position="125"/>
        <end position="166"/>
    </location>
</feature>
<name>A0A9Q0G2S9_9ROSI</name>
<keyword evidence="3" id="KW-0862">Zinc</keyword>
<dbReference type="GO" id="GO:0008270">
    <property type="term" value="F:zinc ion binding"/>
    <property type="evidence" value="ECO:0007669"/>
    <property type="project" value="UniProtKB-KW"/>
</dbReference>
<evidence type="ECO:0000256" key="5">
    <source>
        <dbReference type="SAM" id="MobiDB-lite"/>
    </source>
</evidence>
<dbReference type="EMBL" id="JAKUCV010002585">
    <property type="protein sequence ID" value="KAJ4842126.1"/>
    <property type="molecule type" value="Genomic_DNA"/>
</dbReference>
<dbReference type="PANTHER" id="PTHR45798:SF97">
    <property type="entry name" value="ALCOHOL-SENSITIVE RING FINGER PROTEIN 1"/>
    <property type="match status" value="1"/>
</dbReference>
<dbReference type="Pfam" id="PF13639">
    <property type="entry name" value="zf-RING_2"/>
    <property type="match status" value="1"/>
</dbReference>
<evidence type="ECO:0000256" key="1">
    <source>
        <dbReference type="ARBA" id="ARBA00022723"/>
    </source>
</evidence>
<evidence type="ECO:0000313" key="7">
    <source>
        <dbReference type="EMBL" id="KAJ4842126.1"/>
    </source>
</evidence>
<sequence>MENFFHSNNALNTTPTLSSSHSMPAIYSHDLEMSDDHLKIGSSDWCDHHDDDLTLRLGPGSDADDDDKNDIDLTLRLDIGYGATSPDANQANPVSLNDHEDMKMEYSMPTFWKLPLVEAKSEEDCTICAGSFVGGEKVIGLACSHSFHRECIMTWFEDRDTCPLCRSIFELIKLFFTSVH</sequence>